<dbReference type="PANTHER" id="PTHR43649:SF12">
    <property type="entry name" value="DIACETYLCHITOBIOSE BINDING PROTEIN DASA"/>
    <property type="match status" value="1"/>
</dbReference>
<evidence type="ECO:0000313" key="6">
    <source>
        <dbReference type="Proteomes" id="UP000619295"/>
    </source>
</evidence>
<evidence type="ECO:0000256" key="4">
    <source>
        <dbReference type="SAM" id="SignalP"/>
    </source>
</evidence>
<keyword evidence="4" id="KW-0732">Signal</keyword>
<comment type="similarity">
    <text evidence="2">Belongs to the bacterial solute-binding protein 1 family.</text>
</comment>
<evidence type="ECO:0000256" key="2">
    <source>
        <dbReference type="ARBA" id="ARBA00008520"/>
    </source>
</evidence>
<dbReference type="GO" id="GO:0042597">
    <property type="term" value="C:periplasmic space"/>
    <property type="evidence" value="ECO:0007669"/>
    <property type="project" value="UniProtKB-SubCell"/>
</dbReference>
<sequence>MMLTRRSLVSALGVTCAAAALPARAQAKPVTLVVANSQWLDALRGKSLWAALQKYQQIAPHVTLQQEAIPSADFNDKITTELGAGQGPDIALMQEGLFFSLADASFLVPLDKAAEGVALNVTNEQGVFKGKRLGVAWQRAAYALIYNRKLVEAAGVAIPRDIDGLIAAARAIQDKTGAVGFSSRHQMADFSGWFMDFQNWAYGYGTNWVDGQGKLTLNTPEAVAAVAAFKKVYDASIVPIGDDMPTQRMRFKQRQIGLSIDNSGGTLNIASGGPLAAGDVGAAALPFPQPGAYQQIFLGISRHSKNQNEALAFLSWLLGREGQQALRDASGPDTLATDVPLTDAFRAANPWADSFAALALKARSTLIPGYETKTPSIMRLVMEAVEKVIVAGVAPKTALDEAQKQALARF</sequence>
<evidence type="ECO:0000256" key="3">
    <source>
        <dbReference type="ARBA" id="ARBA00022764"/>
    </source>
</evidence>
<name>A0A927I2P7_9HYPH</name>
<organism evidence="5 6">
    <name type="scientific">Bosea spartocytisi</name>
    <dbReference type="NCBI Taxonomy" id="2773451"/>
    <lineage>
        <taxon>Bacteria</taxon>
        <taxon>Pseudomonadati</taxon>
        <taxon>Pseudomonadota</taxon>
        <taxon>Alphaproteobacteria</taxon>
        <taxon>Hyphomicrobiales</taxon>
        <taxon>Boseaceae</taxon>
        <taxon>Bosea</taxon>
    </lineage>
</organism>
<dbReference type="InterPro" id="IPR050490">
    <property type="entry name" value="Bact_solute-bd_prot1"/>
</dbReference>
<proteinExistence type="inferred from homology"/>
<dbReference type="RefSeq" id="WP_191125141.1">
    <property type="nucleotide sequence ID" value="NZ_JAOAOR010000001.1"/>
</dbReference>
<feature type="signal peptide" evidence="4">
    <location>
        <begin position="1"/>
        <end position="25"/>
    </location>
</feature>
<dbReference type="InterPro" id="IPR006059">
    <property type="entry name" value="SBP"/>
</dbReference>
<dbReference type="InterPro" id="IPR006311">
    <property type="entry name" value="TAT_signal"/>
</dbReference>
<evidence type="ECO:0000256" key="1">
    <source>
        <dbReference type="ARBA" id="ARBA00004418"/>
    </source>
</evidence>
<dbReference type="Proteomes" id="UP000619295">
    <property type="component" value="Unassembled WGS sequence"/>
</dbReference>
<accession>A0A927I2P7</accession>
<comment type="subcellular location">
    <subcellularLocation>
        <location evidence="1">Periplasm</location>
    </subcellularLocation>
</comment>
<dbReference type="SUPFAM" id="SSF53850">
    <property type="entry name" value="Periplasmic binding protein-like II"/>
    <property type="match status" value="1"/>
</dbReference>
<dbReference type="Gene3D" id="3.40.190.10">
    <property type="entry name" value="Periplasmic binding protein-like II"/>
    <property type="match status" value="1"/>
</dbReference>
<protein>
    <submittedName>
        <fullName evidence="5">Extracellular solute-binding protein</fullName>
    </submittedName>
</protein>
<dbReference type="EMBL" id="JACXWY010000013">
    <property type="protein sequence ID" value="MBD3847843.1"/>
    <property type="molecule type" value="Genomic_DNA"/>
</dbReference>
<dbReference type="AlphaFoldDB" id="A0A927I2P7"/>
<reference evidence="5" key="1">
    <citation type="submission" date="2020-09" db="EMBL/GenBank/DDBJ databases">
        <title>Bosea spartocytisi sp. nov. a root nodule endophyte of Spartocytisus supranubius in the high mountain ecosystem fo the Teide National Park (Canary Islands, Spain).</title>
        <authorList>
            <person name="Pulido-Suarez L."/>
            <person name="Peix A."/>
            <person name="Igual J.M."/>
            <person name="Socas-Perez N."/>
            <person name="Velazquez E."/>
            <person name="Flores-Felix J.D."/>
            <person name="Leon-Barrios M."/>
        </authorList>
    </citation>
    <scope>NUCLEOTIDE SEQUENCE</scope>
    <source>
        <strain evidence="5">SSUT16</strain>
    </source>
</reference>
<comment type="caution">
    <text evidence="5">The sequence shown here is derived from an EMBL/GenBank/DDBJ whole genome shotgun (WGS) entry which is preliminary data.</text>
</comment>
<keyword evidence="6" id="KW-1185">Reference proteome</keyword>
<dbReference type="Pfam" id="PF01547">
    <property type="entry name" value="SBP_bac_1"/>
    <property type="match status" value="1"/>
</dbReference>
<gene>
    <name evidence="5" type="ORF">IED13_19255</name>
</gene>
<feature type="chain" id="PRO_5037778855" evidence="4">
    <location>
        <begin position="26"/>
        <end position="410"/>
    </location>
</feature>
<dbReference type="PANTHER" id="PTHR43649">
    <property type="entry name" value="ARABINOSE-BINDING PROTEIN-RELATED"/>
    <property type="match status" value="1"/>
</dbReference>
<keyword evidence="3" id="KW-0574">Periplasm</keyword>
<dbReference type="PROSITE" id="PS51318">
    <property type="entry name" value="TAT"/>
    <property type="match status" value="1"/>
</dbReference>
<evidence type="ECO:0000313" key="5">
    <source>
        <dbReference type="EMBL" id="MBD3847843.1"/>
    </source>
</evidence>